<protein>
    <submittedName>
        <fullName evidence="2">Uncharacterized protein</fullName>
    </submittedName>
</protein>
<name>A0A8R1IB40_CAEJA</name>
<reference evidence="2" key="2">
    <citation type="submission" date="2022-06" db="UniProtKB">
        <authorList>
            <consortium name="EnsemblMetazoa"/>
        </authorList>
    </citation>
    <scope>IDENTIFICATION</scope>
    <source>
        <strain evidence="2">DF5081</strain>
    </source>
</reference>
<dbReference type="Proteomes" id="UP000005237">
    <property type="component" value="Unassembled WGS sequence"/>
</dbReference>
<keyword evidence="3" id="KW-1185">Reference proteome</keyword>
<evidence type="ECO:0000313" key="3">
    <source>
        <dbReference type="Proteomes" id="UP000005237"/>
    </source>
</evidence>
<sequence length="48" mass="5702">METRDVSPSKAPPVRDRQGDRNTRNLQSHPRDRIRACVKIREDNETWN</sequence>
<accession>A0A8R1IB40</accession>
<organism evidence="2 3">
    <name type="scientific">Caenorhabditis japonica</name>
    <dbReference type="NCBI Taxonomy" id="281687"/>
    <lineage>
        <taxon>Eukaryota</taxon>
        <taxon>Metazoa</taxon>
        <taxon>Ecdysozoa</taxon>
        <taxon>Nematoda</taxon>
        <taxon>Chromadorea</taxon>
        <taxon>Rhabditida</taxon>
        <taxon>Rhabditina</taxon>
        <taxon>Rhabditomorpha</taxon>
        <taxon>Rhabditoidea</taxon>
        <taxon>Rhabditidae</taxon>
        <taxon>Peloderinae</taxon>
        <taxon>Caenorhabditis</taxon>
    </lineage>
</organism>
<evidence type="ECO:0000256" key="1">
    <source>
        <dbReference type="SAM" id="MobiDB-lite"/>
    </source>
</evidence>
<proteinExistence type="predicted"/>
<reference evidence="3" key="1">
    <citation type="submission" date="2010-08" db="EMBL/GenBank/DDBJ databases">
        <authorList>
            <consortium name="Caenorhabditis japonica Sequencing Consortium"/>
            <person name="Wilson R.K."/>
        </authorList>
    </citation>
    <scope>NUCLEOTIDE SEQUENCE [LARGE SCALE GENOMIC DNA]</scope>
    <source>
        <strain evidence="3">DF5081</strain>
    </source>
</reference>
<dbReference type="AlphaFoldDB" id="A0A8R1IB40"/>
<feature type="region of interest" description="Disordered" evidence="1">
    <location>
        <begin position="1"/>
        <end position="48"/>
    </location>
</feature>
<dbReference type="EnsemblMetazoa" id="CJA32372.1">
    <property type="protein sequence ID" value="CJA32372.1"/>
    <property type="gene ID" value="WBGene00208219"/>
</dbReference>
<evidence type="ECO:0000313" key="2">
    <source>
        <dbReference type="EnsemblMetazoa" id="CJA32372.1"/>
    </source>
</evidence>